<dbReference type="EMBL" id="JAMKPW020000042">
    <property type="protein sequence ID" value="KAK8195907.1"/>
    <property type="molecule type" value="Genomic_DNA"/>
</dbReference>
<reference evidence="1" key="1">
    <citation type="submission" date="2024-02" db="EMBL/GenBank/DDBJ databases">
        <title>Metagenome Assembled Genome of Zalaria obscura JY119.</title>
        <authorList>
            <person name="Vighnesh L."/>
            <person name="Jagadeeshwari U."/>
            <person name="Venkata Ramana C."/>
            <person name="Sasikala C."/>
        </authorList>
    </citation>
    <scope>NUCLEOTIDE SEQUENCE</scope>
    <source>
        <strain evidence="1">JY119</strain>
    </source>
</reference>
<protein>
    <submittedName>
        <fullName evidence="1">Uncharacterized protein</fullName>
    </submittedName>
</protein>
<comment type="caution">
    <text evidence="1">The sequence shown here is derived from an EMBL/GenBank/DDBJ whole genome shotgun (WGS) entry which is preliminary data.</text>
</comment>
<keyword evidence="2" id="KW-1185">Reference proteome</keyword>
<sequence length="238" mass="25573">MLAQASLDQLKDGRSISCVRAALFASKNFSASSNTRVLNTASKDSDYHLHHSNMGAGCYGTATSTTLWDKDPASWKGVLPLLPPFKQPEFVGDSSDTKLGLDFAQKELDSIIDKLPKALKAKKNWLMSSTNGVNPTATYVVGNTYQIFLKTQAFIGQLNLLPNHDPNTQTTKPTSSGDSDPVSNGGTQDDVASFMKALLLLDSTTLANETIPQDPEGDGQSVPIFEYDPATKGADKVE</sequence>
<evidence type="ECO:0000313" key="1">
    <source>
        <dbReference type="EMBL" id="KAK8195907.1"/>
    </source>
</evidence>
<accession>A0ACC3S4T2</accession>
<proteinExistence type="predicted"/>
<dbReference type="Proteomes" id="UP001320706">
    <property type="component" value="Unassembled WGS sequence"/>
</dbReference>
<evidence type="ECO:0000313" key="2">
    <source>
        <dbReference type="Proteomes" id="UP001320706"/>
    </source>
</evidence>
<name>A0ACC3S4T2_9PEZI</name>
<organism evidence="1 2">
    <name type="scientific">Zalaria obscura</name>
    <dbReference type="NCBI Taxonomy" id="2024903"/>
    <lineage>
        <taxon>Eukaryota</taxon>
        <taxon>Fungi</taxon>
        <taxon>Dikarya</taxon>
        <taxon>Ascomycota</taxon>
        <taxon>Pezizomycotina</taxon>
        <taxon>Dothideomycetes</taxon>
        <taxon>Dothideomycetidae</taxon>
        <taxon>Dothideales</taxon>
        <taxon>Zalariaceae</taxon>
        <taxon>Zalaria</taxon>
    </lineage>
</organism>
<gene>
    <name evidence="1" type="ORF">M8818_007058</name>
</gene>